<dbReference type="Proteomes" id="UP000784880">
    <property type="component" value="Unassembled WGS sequence"/>
</dbReference>
<gene>
    <name evidence="1" type="ORF">KS419_03950</name>
</gene>
<dbReference type="RefSeq" id="WP_217064785.1">
    <property type="nucleotide sequence ID" value="NZ_JAHQCS010000054.1"/>
</dbReference>
<sequence>MDRYTKQGKQGFDSKKGLDDMFNSIFDSYDHNEYRVIEGYIVEDSSNCSEIDRKIFLSLLNCRDVYFYTERKLNMSLYTLMEEVYGENNKSNEKIIKVKLANMGLTSLSSSTNDRYVSRAIFDAISVDKDLDGNWEVNARLTGYLHNKIIKLQLANKYHNQLEIIKQGYAKELFYYIQEQRIKNTINVSSSMTVMNGIDEPYVSEFKLKDRGSILKKYEIALKEFEQWGIVKSYEKNEDGFIIKYSNLRKDDLMKLVNATITIEESLWDIVIGDI</sequence>
<name>A0ABS6JB34_9BACI</name>
<reference evidence="1 2" key="1">
    <citation type="submission" date="2021-06" db="EMBL/GenBank/DDBJ databases">
        <title>Bacillus sp. RD4P76, an endophyte from a halophyte.</title>
        <authorList>
            <person name="Sun J.-Q."/>
        </authorList>
    </citation>
    <scope>NUCLEOTIDE SEQUENCE [LARGE SCALE GENOMIC DNA]</scope>
    <source>
        <strain evidence="1 2">CGMCC 1.15917</strain>
    </source>
</reference>
<protein>
    <submittedName>
        <fullName evidence="1">Uncharacterized protein</fullName>
    </submittedName>
</protein>
<evidence type="ECO:0000313" key="1">
    <source>
        <dbReference type="EMBL" id="MBU9710894.1"/>
    </source>
</evidence>
<keyword evidence="2" id="KW-1185">Reference proteome</keyword>
<comment type="caution">
    <text evidence="1">The sequence shown here is derived from an EMBL/GenBank/DDBJ whole genome shotgun (WGS) entry which is preliminary data.</text>
</comment>
<dbReference type="EMBL" id="JAHQCS010000054">
    <property type="protein sequence ID" value="MBU9710894.1"/>
    <property type="molecule type" value="Genomic_DNA"/>
</dbReference>
<organism evidence="1 2">
    <name type="scientific">Evansella tamaricis</name>
    <dbReference type="NCBI Taxonomy" id="2069301"/>
    <lineage>
        <taxon>Bacteria</taxon>
        <taxon>Bacillati</taxon>
        <taxon>Bacillota</taxon>
        <taxon>Bacilli</taxon>
        <taxon>Bacillales</taxon>
        <taxon>Bacillaceae</taxon>
        <taxon>Evansella</taxon>
    </lineage>
</organism>
<evidence type="ECO:0000313" key="2">
    <source>
        <dbReference type="Proteomes" id="UP000784880"/>
    </source>
</evidence>
<accession>A0ABS6JB34</accession>
<proteinExistence type="predicted"/>